<evidence type="ECO:0000313" key="4">
    <source>
        <dbReference type="EMBL" id="CCO45010.1"/>
    </source>
</evidence>
<dbReference type="GO" id="GO:0005829">
    <property type="term" value="C:cytosol"/>
    <property type="evidence" value="ECO:0007669"/>
    <property type="project" value="TreeGrafter"/>
</dbReference>
<dbReference type="InterPro" id="IPR017459">
    <property type="entry name" value="Glycosyl_Trfase_fam3_N_dom"/>
</dbReference>
<dbReference type="SUPFAM" id="SSF52418">
    <property type="entry name" value="Nucleoside phosphorylase/phosphoribosyltransferase catalytic domain"/>
    <property type="match status" value="1"/>
</dbReference>
<dbReference type="InterPro" id="IPR036320">
    <property type="entry name" value="Glycosyl_Trfase_fam3_N_dom_sf"/>
</dbReference>
<evidence type="ECO:0000313" key="5">
    <source>
        <dbReference type="Proteomes" id="UP000018211"/>
    </source>
</evidence>
<proteinExistence type="predicted"/>
<dbReference type="EC" id="2.4.2.18" evidence="4"/>
<evidence type="ECO:0000256" key="1">
    <source>
        <dbReference type="ARBA" id="ARBA00022676"/>
    </source>
</evidence>
<accession>A0AAV2VKV7</accession>
<evidence type="ECO:0000256" key="2">
    <source>
        <dbReference type="ARBA" id="ARBA00022679"/>
    </source>
</evidence>
<dbReference type="SUPFAM" id="SSF47648">
    <property type="entry name" value="Nucleoside phosphorylase/phosphoribosyltransferase N-terminal domain"/>
    <property type="match status" value="1"/>
</dbReference>
<reference evidence="4 5" key="1">
    <citation type="journal article" date="2013" name="ISME J.">
        <title>Comparative genomics of pathogenic lineages of Vibrio nigripulchritudo identifies virulence-associated traits.</title>
        <authorList>
            <person name="Goudenege D."/>
            <person name="Labreuche Y."/>
            <person name="Krin E."/>
            <person name="Ansquer D."/>
            <person name="Mangenot S."/>
            <person name="Calteau A."/>
            <person name="Medigue C."/>
            <person name="Mazel D."/>
            <person name="Polz M.F."/>
            <person name="Le Roux F."/>
        </authorList>
    </citation>
    <scope>NUCLEOTIDE SEQUENCE [LARGE SCALE GENOMIC DNA]</scope>
    <source>
        <strain evidence="4 5">SOn1</strain>
    </source>
</reference>
<dbReference type="GO" id="GO:0004048">
    <property type="term" value="F:anthranilate phosphoribosyltransferase activity"/>
    <property type="evidence" value="ECO:0007669"/>
    <property type="project" value="UniProtKB-EC"/>
</dbReference>
<dbReference type="Pfam" id="PF02885">
    <property type="entry name" value="Glycos_trans_3N"/>
    <property type="match status" value="1"/>
</dbReference>
<dbReference type="GO" id="GO:0000162">
    <property type="term" value="P:L-tryptophan biosynthetic process"/>
    <property type="evidence" value="ECO:0007669"/>
    <property type="project" value="InterPro"/>
</dbReference>
<dbReference type="RefSeq" id="WP_022610647.1">
    <property type="nucleotide sequence ID" value="NZ_LK391965.1"/>
</dbReference>
<name>A0AAV2VKV7_9VIBR</name>
<dbReference type="InterPro" id="IPR035902">
    <property type="entry name" value="Nuc_phospho_transferase"/>
</dbReference>
<keyword evidence="2 4" id="KW-0808">Transferase</keyword>
<dbReference type="NCBIfam" id="NF006564">
    <property type="entry name" value="PRK09071.1"/>
    <property type="match status" value="1"/>
</dbReference>
<dbReference type="Gene3D" id="1.20.970.10">
    <property type="entry name" value="Transferase, Pyrimidine Nucleoside Phosphorylase, Chain C"/>
    <property type="match status" value="1"/>
</dbReference>
<dbReference type="PANTHER" id="PTHR43285">
    <property type="entry name" value="ANTHRANILATE PHOSPHORIBOSYLTRANSFERASE"/>
    <property type="match status" value="1"/>
</dbReference>
<dbReference type="Gene3D" id="3.40.1030.10">
    <property type="entry name" value="Nucleoside phosphorylase/phosphoribosyltransferase catalytic domain"/>
    <property type="match status" value="1"/>
</dbReference>
<dbReference type="InterPro" id="IPR005940">
    <property type="entry name" value="Anthranilate_Pribosyl_Tfrase"/>
</dbReference>
<gene>
    <name evidence="4" type="ORF">VIBNISOn1_1340006</name>
</gene>
<dbReference type="Proteomes" id="UP000018211">
    <property type="component" value="Unassembled WGS sequence"/>
</dbReference>
<evidence type="ECO:0000259" key="3">
    <source>
        <dbReference type="Pfam" id="PF02885"/>
    </source>
</evidence>
<organism evidence="4 5">
    <name type="scientific">Vibrio nigripulchritudo SOn1</name>
    <dbReference type="NCBI Taxonomy" id="1238450"/>
    <lineage>
        <taxon>Bacteria</taxon>
        <taxon>Pseudomonadati</taxon>
        <taxon>Pseudomonadota</taxon>
        <taxon>Gammaproteobacteria</taxon>
        <taxon>Vibrionales</taxon>
        <taxon>Vibrionaceae</taxon>
        <taxon>Vibrio</taxon>
    </lineage>
</organism>
<protein>
    <submittedName>
        <fullName evidence="4">Anthranilate phosphoribosyltransferase</fullName>
        <ecNumber evidence="4">2.4.2.18</ecNumber>
    </submittedName>
</protein>
<keyword evidence="1 4" id="KW-0328">Glycosyltransferase</keyword>
<dbReference type="AlphaFoldDB" id="A0AAV2VKV7"/>
<sequence length="319" mass="35438">MSIAVQCIRALGKGERGKRSLTEDEAFELMTEWLAGNVGDDQLAMILVLMRVNNETAEEVGGFVRAFRARFSGINADLDWPLYAGKRIYENKSTDKPWHLVAAKILASNGYKILLHGHAQRHLANKTHAETFLSAVGIECVSSYDQAQQVIDAEGIAYLPLEAHCPEIVKLLSWSKRYGVRTPINTMVRGLNPGLLPYGLRGSFHPSYSELHARIEKIASADSLRVLSFKGVAGETEFNPKVSQTVWEANENLESQYWEEMTSCDIPVAKSCVVGTQEADLEAMSYGVVGTMMAALYTILGNKEQAEANAIRYWKEYLT</sequence>
<dbReference type="EMBL" id="CAOF01000040">
    <property type="protein sequence ID" value="CCO45010.1"/>
    <property type="molecule type" value="Genomic_DNA"/>
</dbReference>
<dbReference type="PANTHER" id="PTHR43285:SF2">
    <property type="entry name" value="ANTHRANILATE PHOSPHORIBOSYLTRANSFERASE"/>
    <property type="match status" value="1"/>
</dbReference>
<feature type="domain" description="Glycosyl transferase family 3 N-terminal" evidence="3">
    <location>
        <begin position="6"/>
        <end position="70"/>
    </location>
</feature>
<comment type="caution">
    <text evidence="4">The sequence shown here is derived from an EMBL/GenBank/DDBJ whole genome shotgun (WGS) entry which is preliminary data.</text>
</comment>